<dbReference type="PANTHER" id="PTHR35793:SF2">
    <property type="entry name" value="INNER MEMBRANE PROTEIN YJIG"/>
    <property type="match status" value="1"/>
</dbReference>
<evidence type="ECO:0000256" key="1">
    <source>
        <dbReference type="SAM" id="Phobius"/>
    </source>
</evidence>
<feature type="transmembrane region" description="Helical" evidence="1">
    <location>
        <begin position="45"/>
        <end position="73"/>
    </location>
</feature>
<dbReference type="InterPro" id="IPR011642">
    <property type="entry name" value="Gate_dom"/>
</dbReference>
<keyword evidence="4" id="KW-1185">Reference proteome</keyword>
<evidence type="ECO:0000259" key="2">
    <source>
        <dbReference type="Pfam" id="PF07670"/>
    </source>
</evidence>
<dbReference type="GO" id="GO:0005886">
    <property type="term" value="C:plasma membrane"/>
    <property type="evidence" value="ECO:0007669"/>
    <property type="project" value="TreeGrafter"/>
</dbReference>
<dbReference type="PANTHER" id="PTHR35793">
    <property type="entry name" value="INNER MEMBRANE PROTEIN YJIG"/>
    <property type="match status" value="1"/>
</dbReference>
<keyword evidence="1" id="KW-0812">Transmembrane</keyword>
<keyword evidence="1" id="KW-0472">Membrane</keyword>
<dbReference type="Proteomes" id="UP000606499">
    <property type="component" value="Unassembled WGS sequence"/>
</dbReference>
<feature type="domain" description="Nucleoside transporter/FeoB GTPase Gate" evidence="2">
    <location>
        <begin position="43"/>
        <end position="142"/>
    </location>
</feature>
<proteinExistence type="predicted"/>
<keyword evidence="1" id="KW-1133">Transmembrane helix</keyword>
<dbReference type="Pfam" id="PF07670">
    <property type="entry name" value="Gate"/>
    <property type="match status" value="1"/>
</dbReference>
<feature type="transmembrane region" description="Helical" evidence="1">
    <location>
        <begin position="7"/>
        <end position="25"/>
    </location>
</feature>
<gene>
    <name evidence="3" type="ORF">H8S45_12000</name>
</gene>
<dbReference type="AlphaFoldDB" id="A0A923LVK6"/>
<dbReference type="EMBL" id="JACOPL010000011">
    <property type="protein sequence ID" value="MBC5726176.1"/>
    <property type="molecule type" value="Genomic_DNA"/>
</dbReference>
<organism evidence="3 4">
    <name type="scientific">Agathobaculum faecis</name>
    <dbReference type="NCBI Taxonomy" id="2763013"/>
    <lineage>
        <taxon>Bacteria</taxon>
        <taxon>Bacillati</taxon>
        <taxon>Bacillota</taxon>
        <taxon>Clostridia</taxon>
        <taxon>Eubacteriales</taxon>
        <taxon>Butyricicoccaceae</taxon>
        <taxon>Agathobaculum</taxon>
    </lineage>
</organism>
<comment type="caution">
    <text evidence="3">The sequence shown here is derived from an EMBL/GenBank/DDBJ whole genome shotgun (WGS) entry which is preliminary data.</text>
</comment>
<evidence type="ECO:0000313" key="4">
    <source>
        <dbReference type="Proteomes" id="UP000606499"/>
    </source>
</evidence>
<dbReference type="InterPro" id="IPR052549">
    <property type="entry name" value="SpmB"/>
</dbReference>
<evidence type="ECO:0000313" key="3">
    <source>
        <dbReference type="EMBL" id="MBC5726176.1"/>
    </source>
</evidence>
<accession>A0A923LVK6</accession>
<protein>
    <submittedName>
        <fullName evidence="3">Spore maturation protein</fullName>
    </submittedName>
</protein>
<sequence length="175" mass="18426">MRMLQSAFIPMLLAAVGLYALYKGVDVFPTFLRGAKSGLKTAVELLPTMVGMLTVVYMLRASGAIDLAAAALAPLLNLLGIPKECTALTLLKPISGGGGLALGSEIMQRCGPDSYAGRVAAVMLGSSETSFYTISVYSGHLGLNRLRYAVFAALCADLTAFAVSAAMVRLYFPYM</sequence>
<feature type="transmembrane region" description="Helical" evidence="1">
    <location>
        <begin position="148"/>
        <end position="172"/>
    </location>
</feature>
<name>A0A923LVK6_9FIRM</name>
<reference evidence="3" key="1">
    <citation type="submission" date="2020-08" db="EMBL/GenBank/DDBJ databases">
        <title>Genome public.</title>
        <authorList>
            <person name="Liu C."/>
            <person name="Sun Q."/>
        </authorList>
    </citation>
    <scope>NUCLEOTIDE SEQUENCE</scope>
    <source>
        <strain evidence="3">NSJ-28</strain>
    </source>
</reference>